<dbReference type="AlphaFoldDB" id="A0A6P3VN23"/>
<dbReference type="PANTHER" id="PTHR46291">
    <property type="entry name" value="C2 DOMAIN-CONTAINING PROTEIN"/>
    <property type="match status" value="1"/>
</dbReference>
<evidence type="ECO:0000259" key="2">
    <source>
        <dbReference type="PROSITE" id="PS50004"/>
    </source>
</evidence>
<reference evidence="4" key="1">
    <citation type="submission" date="2025-08" db="UniProtKB">
        <authorList>
            <consortium name="RefSeq"/>
        </authorList>
    </citation>
    <scope>IDENTIFICATION</scope>
</reference>
<feature type="region of interest" description="Disordered" evidence="1">
    <location>
        <begin position="152"/>
        <end position="215"/>
    </location>
</feature>
<dbReference type="OrthoDB" id="9947256at2759"/>
<organism evidence="3 4">
    <name type="scientific">Clupea harengus</name>
    <name type="common">Atlantic herring</name>
    <dbReference type="NCBI Taxonomy" id="7950"/>
    <lineage>
        <taxon>Eukaryota</taxon>
        <taxon>Metazoa</taxon>
        <taxon>Chordata</taxon>
        <taxon>Craniata</taxon>
        <taxon>Vertebrata</taxon>
        <taxon>Euteleostomi</taxon>
        <taxon>Actinopterygii</taxon>
        <taxon>Neopterygii</taxon>
        <taxon>Teleostei</taxon>
        <taxon>Clupei</taxon>
        <taxon>Clupeiformes</taxon>
        <taxon>Clupeoidei</taxon>
        <taxon>Clupeidae</taxon>
        <taxon>Clupea</taxon>
    </lineage>
</organism>
<feature type="compositionally biased region" description="Polar residues" evidence="1">
    <location>
        <begin position="62"/>
        <end position="74"/>
    </location>
</feature>
<gene>
    <name evidence="4" type="primary">LOC105894384</name>
</gene>
<feature type="compositionally biased region" description="Polar residues" evidence="1">
    <location>
        <begin position="193"/>
        <end position="202"/>
    </location>
</feature>
<dbReference type="RefSeq" id="XP_012676353.2">
    <property type="nucleotide sequence ID" value="XM_012820899.3"/>
</dbReference>
<dbReference type="CDD" id="cd00030">
    <property type="entry name" value="C2"/>
    <property type="match status" value="1"/>
</dbReference>
<dbReference type="PROSITE" id="PS50004">
    <property type="entry name" value="C2"/>
    <property type="match status" value="1"/>
</dbReference>
<dbReference type="PANTHER" id="PTHR46291:SF9">
    <property type="entry name" value="C2 CALCIUM-DEPENDENT DOMAIN-CONTAINING PROTEIN 4C-LIKE"/>
    <property type="match status" value="1"/>
</dbReference>
<name>A0A6P3VN23_CLUHA</name>
<feature type="region of interest" description="Disordered" evidence="1">
    <location>
        <begin position="55"/>
        <end position="107"/>
    </location>
</feature>
<dbReference type="InterPro" id="IPR043549">
    <property type="entry name" value="C2C4C/C2C4D"/>
</dbReference>
<protein>
    <submittedName>
        <fullName evidence="4">C2 calcium-dependent domain-containing protein 4C</fullName>
    </submittedName>
</protein>
<proteinExistence type="predicted"/>
<dbReference type="KEGG" id="char:105894384"/>
<evidence type="ECO:0000313" key="3">
    <source>
        <dbReference type="Proteomes" id="UP000515152"/>
    </source>
</evidence>
<dbReference type="GeneID" id="105894384"/>
<dbReference type="Gene3D" id="2.60.40.150">
    <property type="entry name" value="C2 domain"/>
    <property type="match status" value="1"/>
</dbReference>
<feature type="domain" description="C2" evidence="2">
    <location>
        <begin position="251"/>
        <end position="365"/>
    </location>
</feature>
<dbReference type="InterPro" id="IPR000008">
    <property type="entry name" value="C2_dom"/>
</dbReference>
<dbReference type="Pfam" id="PF00168">
    <property type="entry name" value="C2"/>
    <property type="match status" value="1"/>
</dbReference>
<evidence type="ECO:0000256" key="1">
    <source>
        <dbReference type="SAM" id="MobiDB-lite"/>
    </source>
</evidence>
<accession>A0A6P3VN23</accession>
<dbReference type="Proteomes" id="UP000515152">
    <property type="component" value="Chromosome 7"/>
</dbReference>
<keyword evidence="3" id="KW-1185">Reference proteome</keyword>
<feature type="compositionally biased region" description="Polar residues" evidence="1">
    <location>
        <begin position="171"/>
        <end position="180"/>
    </location>
</feature>
<dbReference type="InterPro" id="IPR035892">
    <property type="entry name" value="C2_domain_sf"/>
</dbReference>
<evidence type="ECO:0000313" key="4">
    <source>
        <dbReference type="RefSeq" id="XP_012676353.2"/>
    </source>
</evidence>
<feature type="compositionally biased region" description="Low complexity" evidence="1">
    <location>
        <begin position="205"/>
        <end position="215"/>
    </location>
</feature>
<sequence>MMMKVMMRKAQECAEQILGRDSPTPSTCKQLLPGNVLTPHNIPEFFLPPQLIRQHSDGPPMQTETGSPVRTQAHAQERGDIKGTALAAGGTKRWKERQPSQTQVLRRPAQLAVKPLDQGCLYESPHTRRKESLFHCTVSCLRLEPHSPAAALTHSHTRGAPGRAHTHASVARSSQASPLSHSALGESDAEVDTPSSTESTPQATPPTRRWSPSPSHLAPPLPFALELLHCQERLHREHLLLMPTRGRLRLATERPVPSPSYDQPPILRVRVVSVEGLRDAGELRPFSCGLSLCLTPGKLQQQHSATIRHCREPVVFNEDFYFSQPEGQALSRMELQIKVKDKSGGLGRVCVLGVISKPLSELMAL</sequence>
<dbReference type="SUPFAM" id="SSF49562">
    <property type="entry name" value="C2 domain (Calcium/lipid-binding domain, CaLB)"/>
    <property type="match status" value="1"/>
</dbReference>